<dbReference type="Pfam" id="PF00561">
    <property type="entry name" value="Abhydrolase_1"/>
    <property type="match status" value="1"/>
</dbReference>
<dbReference type="SUPFAM" id="SSF53474">
    <property type="entry name" value="alpha/beta-Hydrolases"/>
    <property type="match status" value="1"/>
</dbReference>
<keyword evidence="4" id="KW-1185">Reference proteome</keyword>
<dbReference type="HOGENOM" id="CLU_020336_32_0_10"/>
<dbReference type="PANTHER" id="PTHR43798">
    <property type="entry name" value="MONOACYLGLYCEROL LIPASE"/>
    <property type="match status" value="1"/>
</dbReference>
<dbReference type="RefSeq" id="WP_013766989.1">
    <property type="nucleotide sequence ID" value="NC_015510.1"/>
</dbReference>
<reference evidence="3 4" key="1">
    <citation type="journal article" date="2011" name="Stand. Genomic Sci.">
        <title>Complete genome sequence of Haliscomenobacter hydrossis type strain (O).</title>
        <authorList>
            <consortium name="US DOE Joint Genome Institute (JGI-PGF)"/>
            <person name="Daligault H."/>
            <person name="Lapidus A."/>
            <person name="Zeytun A."/>
            <person name="Nolan M."/>
            <person name="Lucas S."/>
            <person name="Del Rio T.G."/>
            <person name="Tice H."/>
            <person name="Cheng J.F."/>
            <person name="Tapia R."/>
            <person name="Han C."/>
            <person name="Goodwin L."/>
            <person name="Pitluck S."/>
            <person name="Liolios K."/>
            <person name="Pagani I."/>
            <person name="Ivanova N."/>
            <person name="Huntemann M."/>
            <person name="Mavromatis K."/>
            <person name="Mikhailova N."/>
            <person name="Pati A."/>
            <person name="Chen A."/>
            <person name="Palaniappan K."/>
            <person name="Land M."/>
            <person name="Hauser L."/>
            <person name="Brambilla E.M."/>
            <person name="Rohde M."/>
            <person name="Verbarg S."/>
            <person name="Goker M."/>
            <person name="Bristow J."/>
            <person name="Eisen J.A."/>
            <person name="Markowitz V."/>
            <person name="Hugenholtz P."/>
            <person name="Kyrpides N.C."/>
            <person name="Klenk H.P."/>
            <person name="Woyke T."/>
        </authorList>
    </citation>
    <scope>NUCLEOTIDE SEQUENCE [LARGE SCALE GENOMIC DNA]</scope>
    <source>
        <strain evidence="4">ATCC 27775 / DSM 1100 / LMG 10767 / O</strain>
    </source>
</reference>
<dbReference type="InterPro" id="IPR050266">
    <property type="entry name" value="AB_hydrolase_sf"/>
</dbReference>
<dbReference type="InterPro" id="IPR000073">
    <property type="entry name" value="AB_hydrolase_1"/>
</dbReference>
<name>F4KUL5_HALH1</name>
<dbReference type="PRINTS" id="PR00111">
    <property type="entry name" value="ABHYDROLASE"/>
</dbReference>
<gene>
    <name evidence="3" type="ordered locus">Halhy_4615</name>
</gene>
<keyword evidence="1" id="KW-1133">Transmembrane helix</keyword>
<evidence type="ECO:0000256" key="1">
    <source>
        <dbReference type="SAM" id="Phobius"/>
    </source>
</evidence>
<dbReference type="GO" id="GO:0046464">
    <property type="term" value="P:acylglycerol catabolic process"/>
    <property type="evidence" value="ECO:0007669"/>
    <property type="project" value="TreeGrafter"/>
</dbReference>
<dbReference type="PANTHER" id="PTHR43798:SF5">
    <property type="entry name" value="MONOACYLGLYCEROL LIPASE ABHD6"/>
    <property type="match status" value="1"/>
</dbReference>
<dbReference type="Proteomes" id="UP000008461">
    <property type="component" value="Chromosome"/>
</dbReference>
<proteinExistence type="predicted"/>
<dbReference type="OrthoDB" id="1224630at2"/>
<evidence type="ECO:0000313" key="3">
    <source>
        <dbReference type="EMBL" id="AEE52451.1"/>
    </source>
</evidence>
<accession>F4KUL5</accession>
<dbReference type="InterPro" id="IPR029058">
    <property type="entry name" value="AB_hydrolase_fold"/>
</dbReference>
<sequence>MKLLGRILLGIGILVFGFVIYNVQSGFRTSDKKTQAYFKKRNALAKIKTIPYLDGQLHWIESGRDTLKKDAPLVLFVHGAPGSARDFYSYQADSILLDRALMVSMNRPGYGYSLYGKAMTSIAEQAEAVNAVMEQYPGRKVVLVGHSYGGPIAAKAAMLYPERIQSVVMLAPVNDPDNEPIFWFSYIGKWTATRWMLSGAWRVSGAEKFSHAAELDKMRKDWFNLTVPVTHMHGIKDMLAPASNIEFSEKNIHPQQLNMMVNPKWGHLIPFMNHDDTRKAILTALGKP</sequence>
<dbReference type="GO" id="GO:0016020">
    <property type="term" value="C:membrane"/>
    <property type="evidence" value="ECO:0007669"/>
    <property type="project" value="TreeGrafter"/>
</dbReference>
<dbReference type="KEGG" id="hhy:Halhy_4615"/>
<dbReference type="Gene3D" id="3.40.50.1820">
    <property type="entry name" value="alpha/beta hydrolase"/>
    <property type="match status" value="1"/>
</dbReference>
<protein>
    <submittedName>
        <fullName evidence="3">Alpha/beta hydrolase fold protein</fullName>
    </submittedName>
</protein>
<dbReference type="AlphaFoldDB" id="F4KUL5"/>
<dbReference type="EMBL" id="CP002691">
    <property type="protein sequence ID" value="AEE52451.1"/>
    <property type="molecule type" value="Genomic_DNA"/>
</dbReference>
<evidence type="ECO:0000313" key="4">
    <source>
        <dbReference type="Proteomes" id="UP000008461"/>
    </source>
</evidence>
<keyword evidence="3" id="KW-0378">Hydrolase</keyword>
<organism evidence="3 4">
    <name type="scientific">Haliscomenobacter hydrossis (strain ATCC 27775 / DSM 1100 / LMG 10767 / O)</name>
    <dbReference type="NCBI Taxonomy" id="760192"/>
    <lineage>
        <taxon>Bacteria</taxon>
        <taxon>Pseudomonadati</taxon>
        <taxon>Bacteroidota</taxon>
        <taxon>Saprospiria</taxon>
        <taxon>Saprospirales</taxon>
        <taxon>Haliscomenobacteraceae</taxon>
        <taxon>Haliscomenobacter</taxon>
    </lineage>
</organism>
<reference key="2">
    <citation type="submission" date="2011-04" db="EMBL/GenBank/DDBJ databases">
        <title>Complete sequence of chromosome of Haliscomenobacter hydrossis DSM 1100.</title>
        <authorList>
            <consortium name="US DOE Joint Genome Institute (JGI-PGF)"/>
            <person name="Lucas S."/>
            <person name="Han J."/>
            <person name="Lapidus A."/>
            <person name="Bruce D."/>
            <person name="Goodwin L."/>
            <person name="Pitluck S."/>
            <person name="Peters L."/>
            <person name="Kyrpides N."/>
            <person name="Mavromatis K."/>
            <person name="Ivanova N."/>
            <person name="Ovchinnikova G."/>
            <person name="Pagani I."/>
            <person name="Daligault H."/>
            <person name="Detter J.C."/>
            <person name="Han C."/>
            <person name="Land M."/>
            <person name="Hauser L."/>
            <person name="Markowitz V."/>
            <person name="Cheng J.-F."/>
            <person name="Hugenholtz P."/>
            <person name="Woyke T."/>
            <person name="Wu D."/>
            <person name="Verbarg S."/>
            <person name="Frueling A."/>
            <person name="Brambilla E."/>
            <person name="Klenk H.-P."/>
            <person name="Eisen J.A."/>
        </authorList>
    </citation>
    <scope>NUCLEOTIDE SEQUENCE</scope>
    <source>
        <strain>DSM 1100</strain>
    </source>
</reference>
<keyword evidence="1" id="KW-0812">Transmembrane</keyword>
<feature type="domain" description="AB hydrolase-1" evidence="2">
    <location>
        <begin position="72"/>
        <end position="192"/>
    </location>
</feature>
<dbReference type="STRING" id="760192.Halhy_4615"/>
<evidence type="ECO:0000259" key="2">
    <source>
        <dbReference type="Pfam" id="PF00561"/>
    </source>
</evidence>
<dbReference type="eggNOG" id="COG1073">
    <property type="taxonomic scope" value="Bacteria"/>
</dbReference>
<dbReference type="GO" id="GO:0047372">
    <property type="term" value="F:monoacylglycerol lipase activity"/>
    <property type="evidence" value="ECO:0007669"/>
    <property type="project" value="TreeGrafter"/>
</dbReference>
<keyword evidence="1" id="KW-0472">Membrane</keyword>
<feature type="transmembrane region" description="Helical" evidence="1">
    <location>
        <begin position="6"/>
        <end position="23"/>
    </location>
</feature>